<dbReference type="GO" id="GO:0015833">
    <property type="term" value="P:peptide transport"/>
    <property type="evidence" value="ECO:0007669"/>
    <property type="project" value="TreeGrafter"/>
</dbReference>
<comment type="subcellular location">
    <subcellularLocation>
        <location evidence="1">Cell envelope</location>
    </subcellularLocation>
</comment>
<dbReference type="KEGG" id="dmp:FAK_30560"/>
<evidence type="ECO:0000259" key="6">
    <source>
        <dbReference type="Pfam" id="PF00496"/>
    </source>
</evidence>
<dbReference type="Pfam" id="PF00496">
    <property type="entry name" value="SBP_bac_5"/>
    <property type="match status" value="1"/>
</dbReference>
<dbReference type="PANTHER" id="PTHR30290:SF10">
    <property type="entry name" value="PERIPLASMIC OLIGOPEPTIDE-BINDING PROTEIN-RELATED"/>
    <property type="match status" value="1"/>
</dbReference>
<dbReference type="Proteomes" id="UP001366166">
    <property type="component" value="Chromosome"/>
</dbReference>
<protein>
    <submittedName>
        <fullName evidence="7">Nickel ABC transporter, nickel/metallophore periplasmic binding protein</fullName>
    </submittedName>
</protein>
<keyword evidence="4 5" id="KW-0732">Signal</keyword>
<reference evidence="8" key="1">
    <citation type="journal article" date="2023" name="Arch. Microbiol.">
        <title>Desulfoferula mesophilus gen. nov. sp. nov., a mesophilic sulfate-reducing bacterium isolated from a brackish lake sediment.</title>
        <authorList>
            <person name="Watanabe T."/>
            <person name="Yabe T."/>
            <person name="Tsuji J.M."/>
            <person name="Fukui M."/>
        </authorList>
    </citation>
    <scope>NUCLEOTIDE SEQUENCE [LARGE SCALE GENOMIC DNA]</scope>
    <source>
        <strain evidence="8">12FAK</strain>
    </source>
</reference>
<dbReference type="GO" id="GO:0043190">
    <property type="term" value="C:ATP-binding cassette (ABC) transporter complex"/>
    <property type="evidence" value="ECO:0007669"/>
    <property type="project" value="InterPro"/>
</dbReference>
<feature type="signal peptide" evidence="5">
    <location>
        <begin position="1"/>
        <end position="38"/>
    </location>
</feature>
<dbReference type="Gene3D" id="3.10.105.10">
    <property type="entry name" value="Dipeptide-binding Protein, Domain 3"/>
    <property type="match status" value="1"/>
</dbReference>
<comment type="similarity">
    <text evidence="2">Belongs to the bacterial solute-binding protein 5 family.</text>
</comment>
<dbReference type="EMBL" id="AP028679">
    <property type="protein sequence ID" value="BEQ15990.1"/>
    <property type="molecule type" value="Genomic_DNA"/>
</dbReference>
<dbReference type="PANTHER" id="PTHR30290">
    <property type="entry name" value="PERIPLASMIC BINDING COMPONENT OF ABC TRANSPORTER"/>
    <property type="match status" value="1"/>
</dbReference>
<sequence length="528" mass="59560">MLLHGSVYRHSPGSGLRLPYLLLAALLCALLAAPTALAGDRPLVIGCGADRYSKAKHYLSFAKMAPNVWITEPLVYRGDDYRPRPGLVESWERRGHKYRLHTRPGVRFHNGAEWNAAALKRALEINAYNRSETLRIKPDSYRIIDQHTLELETAHPTVHFAGFLSHPFVAAYAPGTDFINHPVGTGPFVFEEYKRGRYIKVRRNDNYWGEKPPNEQVIYRFLPDPQTRLLALLNGECDIIFPVDPQMLASLPPGGPYKKVATPLRSYVVMSVNWHGQAPFDLLQDERLRRAVAYAIDRQVIADTVYQGLARPAKSILAPWFWDQGEDFLQGYDHDPAQARRLLKQAGWQPGPDGIRVKDGRRLKLRLVSGFPTGAELKPLPELMQQMLLAVGIEVEVIQTDDMGMYYGSYMAPGQGDLFLEKSGNTSPTPAWLLYLLYHSDSPWVDSGYKWVLPGPKFDKAVERAQHSDDPATVRAAIQEAQRVLVDETCAVIPLLFVANVYLTRPGVKLDPRPRGGYERFGYARLPR</sequence>
<dbReference type="SUPFAM" id="SSF53850">
    <property type="entry name" value="Periplasmic binding protein-like II"/>
    <property type="match status" value="1"/>
</dbReference>
<dbReference type="PIRSF" id="PIRSF002741">
    <property type="entry name" value="MppA"/>
    <property type="match status" value="1"/>
</dbReference>
<evidence type="ECO:0000256" key="5">
    <source>
        <dbReference type="SAM" id="SignalP"/>
    </source>
</evidence>
<evidence type="ECO:0000256" key="1">
    <source>
        <dbReference type="ARBA" id="ARBA00004196"/>
    </source>
</evidence>
<gene>
    <name evidence="7" type="ORF">FAK_30560</name>
</gene>
<dbReference type="InterPro" id="IPR000914">
    <property type="entry name" value="SBP_5_dom"/>
</dbReference>
<keyword evidence="8" id="KW-1185">Reference proteome</keyword>
<evidence type="ECO:0000313" key="7">
    <source>
        <dbReference type="EMBL" id="BEQ15990.1"/>
    </source>
</evidence>
<evidence type="ECO:0000313" key="8">
    <source>
        <dbReference type="Proteomes" id="UP001366166"/>
    </source>
</evidence>
<evidence type="ECO:0000256" key="4">
    <source>
        <dbReference type="ARBA" id="ARBA00022729"/>
    </source>
</evidence>
<accession>A0AAU9EGS6</accession>
<keyword evidence="3" id="KW-0813">Transport</keyword>
<dbReference type="GO" id="GO:0030288">
    <property type="term" value="C:outer membrane-bounded periplasmic space"/>
    <property type="evidence" value="ECO:0007669"/>
    <property type="project" value="UniProtKB-ARBA"/>
</dbReference>
<feature type="domain" description="Solute-binding protein family 5" evidence="6">
    <location>
        <begin position="83"/>
        <end position="441"/>
    </location>
</feature>
<proteinExistence type="inferred from homology"/>
<dbReference type="GO" id="GO:1904680">
    <property type="term" value="F:peptide transmembrane transporter activity"/>
    <property type="evidence" value="ECO:0007669"/>
    <property type="project" value="TreeGrafter"/>
</dbReference>
<dbReference type="InterPro" id="IPR030678">
    <property type="entry name" value="Peptide/Ni-bd"/>
</dbReference>
<evidence type="ECO:0000256" key="2">
    <source>
        <dbReference type="ARBA" id="ARBA00005695"/>
    </source>
</evidence>
<dbReference type="Gene3D" id="3.40.190.10">
    <property type="entry name" value="Periplasmic binding protein-like II"/>
    <property type="match status" value="1"/>
</dbReference>
<dbReference type="AlphaFoldDB" id="A0AAU9EGS6"/>
<feature type="chain" id="PRO_5043739821" evidence="5">
    <location>
        <begin position="39"/>
        <end position="528"/>
    </location>
</feature>
<evidence type="ECO:0000256" key="3">
    <source>
        <dbReference type="ARBA" id="ARBA00022448"/>
    </source>
</evidence>
<organism evidence="7 8">
    <name type="scientific">Desulfoferula mesophila</name>
    <dbReference type="NCBI Taxonomy" id="3058419"/>
    <lineage>
        <taxon>Bacteria</taxon>
        <taxon>Pseudomonadati</taxon>
        <taxon>Thermodesulfobacteriota</taxon>
        <taxon>Desulfarculia</taxon>
        <taxon>Desulfarculales</taxon>
        <taxon>Desulfarculaceae</taxon>
        <taxon>Desulfoferula</taxon>
    </lineage>
</organism>
<name>A0AAU9EGS6_9BACT</name>
<dbReference type="InterPro" id="IPR039424">
    <property type="entry name" value="SBP_5"/>
</dbReference>